<comment type="caution">
    <text evidence="1">The sequence shown here is derived from an EMBL/GenBank/DDBJ whole genome shotgun (WGS) entry which is preliminary data.</text>
</comment>
<name>A0A543XUY3_VIBCL</name>
<evidence type="ECO:0000313" key="1">
    <source>
        <dbReference type="EMBL" id="TQP09342.1"/>
    </source>
</evidence>
<reference evidence="1 2" key="1">
    <citation type="submission" date="2019-07" db="EMBL/GenBank/DDBJ databases">
        <title>Phenotypic and genotypic antimicrobial resistance traits of Vibrio cholerae non-O1/non-O139 isolated from a large Austrian lake frequently associated with cases of infection.</title>
        <authorList>
            <person name="Lepuschitz S."/>
            <person name="Baron S."/>
            <person name="Larvor E."/>
            <person name="Granier S."/>
            <person name="Pretzer C."/>
            <person name="Mach R.L."/>
            <person name="Farnleitner A.H."/>
            <person name="Ruppitsch W."/>
            <person name="Pleininger S."/>
            <person name="Indra A."/>
            <person name="Kirschner A.K.T."/>
        </authorList>
    </citation>
    <scope>NUCLEOTIDE SEQUENCE [LARGE SCALE GENOMIC DNA]</scope>
    <source>
        <strain evidence="1 2">A12JL36W90</strain>
    </source>
</reference>
<dbReference type="Proteomes" id="UP000319979">
    <property type="component" value="Unassembled WGS sequence"/>
</dbReference>
<evidence type="ECO:0000313" key="2">
    <source>
        <dbReference type="Proteomes" id="UP000319979"/>
    </source>
</evidence>
<organism evidence="1 2">
    <name type="scientific">Vibrio cholerae</name>
    <dbReference type="NCBI Taxonomy" id="666"/>
    <lineage>
        <taxon>Bacteria</taxon>
        <taxon>Pseudomonadati</taxon>
        <taxon>Pseudomonadota</taxon>
        <taxon>Gammaproteobacteria</taxon>
        <taxon>Vibrionales</taxon>
        <taxon>Vibrionaceae</taxon>
        <taxon>Vibrio</taxon>
    </lineage>
</organism>
<sequence length="56" mass="6597">MSLREVSLVLSSRFEQFGAFTYKLNVSRQLSIVLRCLMKRQCVCRCMFQCDCLIEL</sequence>
<accession>A0A543XUY3</accession>
<gene>
    <name evidence="1" type="ORF">FLM02_17510</name>
</gene>
<proteinExistence type="predicted"/>
<dbReference type="AlphaFoldDB" id="A0A543XUY3"/>
<protein>
    <submittedName>
        <fullName evidence="1">DUF3709 domain-containing protein</fullName>
    </submittedName>
</protein>
<dbReference type="Pfam" id="PF12493">
    <property type="entry name" value="DUF3709"/>
    <property type="match status" value="1"/>
</dbReference>
<dbReference type="EMBL" id="VIOS01000114">
    <property type="protein sequence ID" value="TQP09342.1"/>
    <property type="molecule type" value="Genomic_DNA"/>
</dbReference>
<dbReference type="InterPro" id="IPR022178">
    <property type="entry name" value="DUF3709"/>
</dbReference>